<proteinExistence type="inferred from homology"/>
<dbReference type="InParanoid" id="B4D4R5"/>
<name>B4D4R5_9BACT</name>
<reference evidence="10 11" key="1">
    <citation type="journal article" date="2011" name="J. Bacteriol.">
        <title>Genome sequence of Chthoniobacter flavus Ellin428, an aerobic heterotrophic soil bacterium.</title>
        <authorList>
            <person name="Kant R."/>
            <person name="van Passel M.W."/>
            <person name="Palva A."/>
            <person name="Lucas S."/>
            <person name="Lapidus A."/>
            <person name="Glavina Del Rio T."/>
            <person name="Dalin E."/>
            <person name="Tice H."/>
            <person name="Bruce D."/>
            <person name="Goodwin L."/>
            <person name="Pitluck S."/>
            <person name="Larimer F.W."/>
            <person name="Land M.L."/>
            <person name="Hauser L."/>
            <person name="Sangwan P."/>
            <person name="de Vos W.M."/>
            <person name="Janssen P.H."/>
            <person name="Smidt H."/>
        </authorList>
    </citation>
    <scope>NUCLEOTIDE SEQUENCE [LARGE SCALE GENOMIC DNA]</scope>
    <source>
        <strain evidence="10 11">Ellin428</strain>
    </source>
</reference>
<organism evidence="10 11">
    <name type="scientific">Chthoniobacter flavus Ellin428</name>
    <dbReference type="NCBI Taxonomy" id="497964"/>
    <lineage>
        <taxon>Bacteria</taxon>
        <taxon>Pseudomonadati</taxon>
        <taxon>Verrucomicrobiota</taxon>
        <taxon>Spartobacteria</taxon>
        <taxon>Chthoniobacterales</taxon>
        <taxon>Chthoniobacteraceae</taxon>
        <taxon>Chthoniobacter</taxon>
    </lineage>
</organism>
<evidence type="ECO:0000256" key="2">
    <source>
        <dbReference type="ARBA" id="ARBA00005684"/>
    </source>
</evidence>
<dbReference type="SUPFAM" id="SSF51445">
    <property type="entry name" value="(Trans)glycosidases"/>
    <property type="match status" value="1"/>
</dbReference>
<comment type="catalytic activity">
    <reaction evidence="1">
        <text>Transfers a segment of a (1-&gt;4)-alpha-D-glucan to a new position in an acceptor, which may be glucose or a (1-&gt;4)-alpha-D-glucan.</text>
        <dbReference type="EC" id="2.4.1.25"/>
    </reaction>
</comment>
<dbReference type="EMBL" id="ABVL01000012">
    <property type="protein sequence ID" value="EDY18518.1"/>
    <property type="molecule type" value="Genomic_DNA"/>
</dbReference>
<evidence type="ECO:0000313" key="10">
    <source>
        <dbReference type="EMBL" id="EDY18518.1"/>
    </source>
</evidence>
<dbReference type="Proteomes" id="UP000005824">
    <property type="component" value="Unassembled WGS sequence"/>
</dbReference>
<evidence type="ECO:0000256" key="7">
    <source>
        <dbReference type="ARBA" id="ARBA00023277"/>
    </source>
</evidence>
<comment type="caution">
    <text evidence="10">The sequence shown here is derived from an EMBL/GenBank/DDBJ whole genome shotgun (WGS) entry which is preliminary data.</text>
</comment>
<evidence type="ECO:0000256" key="5">
    <source>
        <dbReference type="ARBA" id="ARBA00022676"/>
    </source>
</evidence>
<dbReference type="PANTHER" id="PTHR32438">
    <property type="entry name" value="4-ALPHA-GLUCANOTRANSFERASE DPE1, CHLOROPLASTIC/AMYLOPLASTIC"/>
    <property type="match status" value="1"/>
</dbReference>
<dbReference type="eggNOG" id="COG1640">
    <property type="taxonomic scope" value="Bacteria"/>
</dbReference>
<sequence length="578" mass="66991">MQLSPDHKLAGLLAPLFALRGKHDLGVGDLGALREFVDWAAEQGFRVVQLLPVNETGNDNSPYNAISSVALDPLTIEITPEALPDLSAEDIEKITSSADLKALRAGAVIYAEMKELKWVLLERAFENFVGHSWKKNDKRARAFRTFLRNEGAWLHGYAFFRVLVDENGGTERWDLWPEEQRSFAQAQAWLDVQKPAKRHQFERQLRLVSYVQWIAWEQWHKMHDYAGSKGVALMGDIPFGVSYYSADVWTRPELFDHIWCGGCPPERVFETDPFTYKWGQNWGIPLYRWEVHREQGFDWWRQRVRKVRACFHLFRIDHILGFFRIYGFPWRPQLNAEFLPLTEEEAKERTHGELPHYVPHEDDTAAHKAANCAQGREVLKVLIEECGPFRLIGEDLGVVPDYVRPCLTELGIAGFKIPYWENEPDGHMTPGKAYQRLSVTTYATHDFEPLRTTWEGWMAKIEAAEHGGPETHKGRDQAWRDVRRVAGWCGFDVPRITPYSDEIHEKLLRGLFATNSWMAIYMITDLFATTQRFNVPGAVSESNWSRRMDEPVMQWDKDARRKAKMDRIHEILRATGRL</sequence>
<accession>B4D4R5</accession>
<dbReference type="FunCoup" id="B4D4R5">
    <property type="interactions" value="202"/>
</dbReference>
<comment type="similarity">
    <text evidence="2">Belongs to the disproportionating enzyme family.</text>
</comment>
<dbReference type="Gene3D" id="3.20.20.80">
    <property type="entry name" value="Glycosidases"/>
    <property type="match status" value="1"/>
</dbReference>
<dbReference type="GO" id="GO:0004134">
    <property type="term" value="F:4-alpha-glucanotransferase activity"/>
    <property type="evidence" value="ECO:0007669"/>
    <property type="project" value="UniProtKB-EC"/>
</dbReference>
<gene>
    <name evidence="10" type="ORF">CfE428DRAFT_3903</name>
</gene>
<dbReference type="Pfam" id="PF02446">
    <property type="entry name" value="Glyco_hydro_77"/>
    <property type="match status" value="1"/>
</dbReference>
<dbReference type="InterPro" id="IPR017853">
    <property type="entry name" value="GH"/>
</dbReference>
<keyword evidence="11" id="KW-1185">Reference proteome</keyword>
<dbReference type="PANTHER" id="PTHR32438:SF5">
    <property type="entry name" value="4-ALPHA-GLUCANOTRANSFERASE DPE1, CHLOROPLASTIC_AMYLOPLASTIC"/>
    <property type="match status" value="1"/>
</dbReference>
<dbReference type="EC" id="2.4.1.25" evidence="3"/>
<keyword evidence="5 10" id="KW-0328">Glycosyltransferase</keyword>
<evidence type="ECO:0000256" key="8">
    <source>
        <dbReference type="ARBA" id="ARBA00031423"/>
    </source>
</evidence>
<evidence type="ECO:0000256" key="6">
    <source>
        <dbReference type="ARBA" id="ARBA00022679"/>
    </source>
</evidence>
<dbReference type="RefSeq" id="WP_006981228.1">
    <property type="nucleotide sequence ID" value="NZ_ABVL01000012.1"/>
</dbReference>
<evidence type="ECO:0000256" key="1">
    <source>
        <dbReference type="ARBA" id="ARBA00000439"/>
    </source>
</evidence>
<evidence type="ECO:0000313" key="11">
    <source>
        <dbReference type="Proteomes" id="UP000005824"/>
    </source>
</evidence>
<keyword evidence="6 10" id="KW-0808">Transferase</keyword>
<evidence type="ECO:0000256" key="9">
    <source>
        <dbReference type="ARBA" id="ARBA00031501"/>
    </source>
</evidence>
<keyword evidence="7" id="KW-0119">Carbohydrate metabolism</keyword>
<dbReference type="GO" id="GO:0005975">
    <property type="term" value="P:carbohydrate metabolic process"/>
    <property type="evidence" value="ECO:0007669"/>
    <property type="project" value="InterPro"/>
</dbReference>
<protein>
    <recommendedName>
        <fullName evidence="4">4-alpha-glucanotransferase</fullName>
        <ecNumber evidence="3">2.4.1.25</ecNumber>
    </recommendedName>
    <alternativeName>
        <fullName evidence="8">Amylomaltase</fullName>
    </alternativeName>
    <alternativeName>
        <fullName evidence="9">Disproportionating enzyme</fullName>
    </alternativeName>
</protein>
<evidence type="ECO:0000256" key="4">
    <source>
        <dbReference type="ARBA" id="ARBA00020295"/>
    </source>
</evidence>
<dbReference type="InterPro" id="IPR003385">
    <property type="entry name" value="Glyco_hydro_77"/>
</dbReference>
<evidence type="ECO:0000256" key="3">
    <source>
        <dbReference type="ARBA" id="ARBA00012560"/>
    </source>
</evidence>
<dbReference type="AlphaFoldDB" id="B4D4R5"/>
<dbReference type="STRING" id="497964.CfE428DRAFT_3903"/>